<proteinExistence type="predicted"/>
<evidence type="ECO:0000313" key="1">
    <source>
        <dbReference type="EMBL" id="AMJ16997.1"/>
    </source>
</evidence>
<geneLocation type="plastid" evidence="1"/>
<dbReference type="GeneID" id="30511793"/>
<name>A0A1I9KQV0_9FLOR</name>
<accession>A0A1I9KQV0</accession>
<reference evidence="1" key="1">
    <citation type="submission" date="2015-07" db="EMBL/GenBank/DDBJ databases">
        <title>Molecular Investigation of Pacific North American Membranoptera.</title>
        <authorList>
            <person name="Hughey J.R."/>
            <person name="Hommersand M.H."/>
            <person name="Miller K.A."/>
            <person name="Fuller T."/>
            <person name="Lin S.-M."/>
            <person name="Gabrielson P.W."/>
        </authorList>
    </citation>
    <scope>NUCLEOTIDE SEQUENCE</scope>
</reference>
<gene>
    <name evidence="1" type="primary">orf450</name>
</gene>
<keyword evidence="1" id="KW-0934">Plastid</keyword>
<evidence type="ECO:0008006" key="2">
    <source>
        <dbReference type="Google" id="ProtNLM"/>
    </source>
</evidence>
<dbReference type="RefSeq" id="YP_009326740.1">
    <property type="nucleotide sequence ID" value="NC_032041.1"/>
</dbReference>
<dbReference type="AlphaFoldDB" id="A0A1I9KQV0"/>
<dbReference type="EMBL" id="KT266849">
    <property type="protein sequence ID" value="AMJ16997.1"/>
    <property type="molecule type" value="Genomic_DNA"/>
</dbReference>
<organism evidence="1">
    <name type="scientific">Membranoptera platyphylla</name>
    <dbReference type="NCBI Taxonomy" id="1204437"/>
    <lineage>
        <taxon>Eukaryota</taxon>
        <taxon>Rhodophyta</taxon>
        <taxon>Florideophyceae</taxon>
        <taxon>Rhodymeniophycidae</taxon>
        <taxon>Ceramiales</taxon>
        <taxon>Delesseriaceae</taxon>
        <taxon>Membranoptera</taxon>
    </lineage>
</organism>
<sequence length="465" mass="56154">MTLMQAMFENYYQYLNNENTLVFIAKSNKNLYVSSSKLLNLNKYVESKFISRSFWNKFINQYWQETIFISTTNTLSENYINKLKTNGLSIYKENDYKHFLLNFSKDLINGKIHVSLDKSYNREEANIPLVIHKKNKYIKYIWRKGINWHISCLYFKYLSMKSKFLKKIPLVDFTNINVNSLPIFTVSNQSNKLIMAESADQILIEKHLLQLLYNWYNVISLKNIYLKKLYTGLLFINPEDALEYKDYITYKYLQSSQNNALKFFIGQFNLYYKLLYSTAYSKEFRLIPDLKEVSDFVYKYQYYKNINFDKQQKYGKNYFQGQPIYIIEPLLIKNKNTNKQQKVDYFYSFKSNNKIINYKAIFLNYETALIAWNKFKAEYSHYKLPKKPCIYVSNLENFIKIYNKTNKNFHFIFVPSPQTYNFIKSQKQFQDKSYLKHMLIDKSLYLKSLCQRFIWSLTSRQPINW</sequence>
<protein>
    <recommendedName>
        <fullName evidence="2">Ycf80</fullName>
    </recommendedName>
</protein>